<feature type="domain" description="Ig-like" evidence="3">
    <location>
        <begin position="331"/>
        <end position="402"/>
    </location>
</feature>
<protein>
    <recommendedName>
        <fullName evidence="3">Ig-like domain-containing protein</fullName>
    </recommendedName>
</protein>
<feature type="transmembrane region" description="Helical" evidence="2">
    <location>
        <begin position="508"/>
        <end position="530"/>
    </location>
</feature>
<accession>A0ABN9MFS4</accession>
<evidence type="ECO:0000256" key="1">
    <source>
        <dbReference type="ARBA" id="ARBA00023319"/>
    </source>
</evidence>
<evidence type="ECO:0000256" key="2">
    <source>
        <dbReference type="SAM" id="Phobius"/>
    </source>
</evidence>
<reference evidence="4" key="1">
    <citation type="submission" date="2023-07" db="EMBL/GenBank/DDBJ databases">
        <authorList>
            <person name="Stuckert A."/>
        </authorList>
    </citation>
    <scope>NUCLEOTIDE SEQUENCE</scope>
</reference>
<evidence type="ECO:0000313" key="4">
    <source>
        <dbReference type="EMBL" id="CAJ0965614.1"/>
    </source>
</evidence>
<name>A0ABN9MFS4_9NEOB</name>
<dbReference type="InterPro" id="IPR003599">
    <property type="entry name" value="Ig_sub"/>
</dbReference>
<feature type="domain" description="Ig-like" evidence="3">
    <location>
        <begin position="408"/>
        <end position="478"/>
    </location>
</feature>
<keyword evidence="5" id="KW-1185">Reference proteome</keyword>
<keyword evidence="2" id="KW-1133">Transmembrane helix</keyword>
<proteinExistence type="predicted"/>
<evidence type="ECO:0000313" key="5">
    <source>
        <dbReference type="Proteomes" id="UP001176940"/>
    </source>
</evidence>
<keyword evidence="2" id="KW-0812">Transmembrane</keyword>
<dbReference type="InterPro" id="IPR036179">
    <property type="entry name" value="Ig-like_dom_sf"/>
</dbReference>
<dbReference type="CDD" id="cd00096">
    <property type="entry name" value="Ig"/>
    <property type="match status" value="1"/>
</dbReference>
<keyword evidence="2" id="KW-0472">Membrane</keyword>
<sequence length="561" mass="63085">MVVDDEEKANILNTFFSTVFTVENEMLGEIPRNNENPILRVTNLTQEEVRNRLNKIKIDKSPGPDGIHPRVLRELSNVIDKPLFLIFSDSIATGSVPQDWRIANVVPIFKKGSKSEPGNYRPHGFMRNRSCQTNLISFYEEVSYRLDHGESLDVVYLDFSKAFDTVPHKRTPRPVLRLLPNGVTFRGLPFMSRASVPTSSIHQGVFSLHLKDLKEEDAGRYNAVVRYGQRKRRCECEVSLRTITVIQSPDGPLPENSSVTLTCKIVNPGSSSTSVHWLHLGIPVRPSIRISENGSSLHLHRLTQEDHGKWSCEVDGARSSITLLVVGITRPDPIMLYTGVGSSVELPCNITHLPMEQRLSYHWSKDKENIVDNKQALVLNPVRPEDAGTYRCDTTYKSQRLTRRIELRVIQVLPAGTSFTKEGSYLQMLCSINGSTGKERFHWTGPALPDGQRKVIKGAFVDLRDLQTQDSGAWTCSVYDVDRLLGEVEHWVYVHAAQASDIDTFTSWHVILPLMVIFVSCLAAIAFIAFRNHKRRLSHLAALTSIEVSTVSPPKKLSVSE</sequence>
<gene>
    <name evidence="4" type="ORF">RIMI_LOCUS20466662</name>
</gene>
<dbReference type="PANTHER" id="PTHR11422">
    <property type="entry name" value="T-CELL SURFACE GLYCOPROTEIN CD4"/>
    <property type="match status" value="1"/>
</dbReference>
<dbReference type="SMART" id="SM00408">
    <property type="entry name" value="IGc2"/>
    <property type="match status" value="3"/>
</dbReference>
<dbReference type="SMART" id="SM00409">
    <property type="entry name" value="IG"/>
    <property type="match status" value="4"/>
</dbReference>
<dbReference type="EMBL" id="CAUEEQ010068579">
    <property type="protein sequence ID" value="CAJ0965614.1"/>
    <property type="molecule type" value="Genomic_DNA"/>
</dbReference>
<dbReference type="Pfam" id="PF00047">
    <property type="entry name" value="ig"/>
    <property type="match status" value="1"/>
</dbReference>
<dbReference type="PANTHER" id="PTHR11422:SF12">
    <property type="entry name" value="MICROFIBRIL-ASSOCIATED GLYCOPROTEIN 3"/>
    <property type="match status" value="1"/>
</dbReference>
<dbReference type="InterPro" id="IPR007110">
    <property type="entry name" value="Ig-like_dom"/>
</dbReference>
<feature type="domain" description="Ig-like" evidence="3">
    <location>
        <begin position="241"/>
        <end position="322"/>
    </location>
</feature>
<dbReference type="Gene3D" id="2.60.40.10">
    <property type="entry name" value="Immunoglobulins"/>
    <property type="match status" value="3"/>
</dbReference>
<organism evidence="4 5">
    <name type="scientific">Ranitomeya imitator</name>
    <name type="common">mimic poison frog</name>
    <dbReference type="NCBI Taxonomy" id="111125"/>
    <lineage>
        <taxon>Eukaryota</taxon>
        <taxon>Metazoa</taxon>
        <taxon>Chordata</taxon>
        <taxon>Craniata</taxon>
        <taxon>Vertebrata</taxon>
        <taxon>Euteleostomi</taxon>
        <taxon>Amphibia</taxon>
        <taxon>Batrachia</taxon>
        <taxon>Anura</taxon>
        <taxon>Neobatrachia</taxon>
        <taxon>Hyloidea</taxon>
        <taxon>Dendrobatidae</taxon>
        <taxon>Dendrobatinae</taxon>
        <taxon>Ranitomeya</taxon>
    </lineage>
</organism>
<evidence type="ECO:0000259" key="3">
    <source>
        <dbReference type="PROSITE" id="PS50835"/>
    </source>
</evidence>
<dbReference type="PROSITE" id="PS50835">
    <property type="entry name" value="IG_LIKE"/>
    <property type="match status" value="3"/>
</dbReference>
<dbReference type="InterPro" id="IPR013151">
    <property type="entry name" value="Immunoglobulin_dom"/>
</dbReference>
<dbReference type="InterPro" id="IPR003598">
    <property type="entry name" value="Ig_sub2"/>
</dbReference>
<comment type="caution">
    <text evidence="4">The sequence shown here is derived from an EMBL/GenBank/DDBJ whole genome shotgun (WGS) entry which is preliminary data.</text>
</comment>
<dbReference type="InterPro" id="IPR013783">
    <property type="entry name" value="Ig-like_fold"/>
</dbReference>
<dbReference type="Pfam" id="PF13927">
    <property type="entry name" value="Ig_3"/>
    <property type="match status" value="1"/>
</dbReference>
<keyword evidence="1" id="KW-0393">Immunoglobulin domain</keyword>
<dbReference type="SUPFAM" id="SSF48726">
    <property type="entry name" value="Immunoglobulin"/>
    <property type="match status" value="3"/>
</dbReference>
<dbReference type="Proteomes" id="UP001176940">
    <property type="component" value="Unassembled WGS sequence"/>
</dbReference>